<dbReference type="AlphaFoldDB" id="A0A5C8PK81"/>
<dbReference type="Gene3D" id="3.90.950.20">
    <property type="entry name" value="CinA-like"/>
    <property type="match status" value="1"/>
</dbReference>
<evidence type="ECO:0000313" key="3">
    <source>
        <dbReference type="Proteomes" id="UP000321638"/>
    </source>
</evidence>
<dbReference type="Pfam" id="PF02464">
    <property type="entry name" value="CinA"/>
    <property type="match status" value="1"/>
</dbReference>
<organism evidence="2 3">
    <name type="scientific">Vineibacter terrae</name>
    <dbReference type="NCBI Taxonomy" id="2586908"/>
    <lineage>
        <taxon>Bacteria</taxon>
        <taxon>Pseudomonadati</taxon>
        <taxon>Pseudomonadota</taxon>
        <taxon>Alphaproteobacteria</taxon>
        <taxon>Hyphomicrobiales</taxon>
        <taxon>Vineibacter</taxon>
    </lineage>
</organism>
<dbReference type="RefSeq" id="WP_147848321.1">
    <property type="nucleotide sequence ID" value="NZ_VDUZ01000020.1"/>
</dbReference>
<dbReference type="Proteomes" id="UP000321638">
    <property type="component" value="Unassembled WGS sequence"/>
</dbReference>
<evidence type="ECO:0000313" key="2">
    <source>
        <dbReference type="EMBL" id="TXL74075.1"/>
    </source>
</evidence>
<accession>A0A5C8PK81</accession>
<feature type="domain" description="CinA C-terminal" evidence="1">
    <location>
        <begin position="8"/>
        <end position="157"/>
    </location>
</feature>
<sequence length="171" mass="17221">MQTLLPQAERIGALLKARGETIAVCESSIGGLLSAALLAVPGASAYFVSGAVVYTRTGGDVLLAIPPEARQGLRASTEPYALLMARTIRTRLGATWGLAETGASGPSGNRYGDAAGHACIAITGPVEKAITLETGSPDRVANMRAFAAAALGLLEQSLSARATGGEGGARA</sequence>
<dbReference type="OrthoDB" id="1253990at2"/>
<name>A0A5C8PK81_9HYPH</name>
<evidence type="ECO:0000259" key="1">
    <source>
        <dbReference type="Pfam" id="PF02464"/>
    </source>
</evidence>
<dbReference type="EMBL" id="VDUZ01000020">
    <property type="protein sequence ID" value="TXL74075.1"/>
    <property type="molecule type" value="Genomic_DNA"/>
</dbReference>
<comment type="caution">
    <text evidence="2">The sequence shown here is derived from an EMBL/GenBank/DDBJ whole genome shotgun (WGS) entry which is preliminary data.</text>
</comment>
<reference evidence="2 3" key="1">
    <citation type="submission" date="2019-06" db="EMBL/GenBank/DDBJ databases">
        <title>New taxonomy in bacterial strain CC-CFT640, isolated from vineyard.</title>
        <authorList>
            <person name="Lin S.-Y."/>
            <person name="Tsai C.-F."/>
            <person name="Young C.-C."/>
        </authorList>
    </citation>
    <scope>NUCLEOTIDE SEQUENCE [LARGE SCALE GENOMIC DNA]</scope>
    <source>
        <strain evidence="2 3">CC-CFT640</strain>
    </source>
</reference>
<dbReference type="InterPro" id="IPR008136">
    <property type="entry name" value="CinA_C"/>
</dbReference>
<keyword evidence="3" id="KW-1185">Reference proteome</keyword>
<dbReference type="InterPro" id="IPR036653">
    <property type="entry name" value="CinA-like_C"/>
</dbReference>
<dbReference type="SUPFAM" id="SSF142433">
    <property type="entry name" value="CinA-like"/>
    <property type="match status" value="1"/>
</dbReference>
<gene>
    <name evidence="2" type="ORF">FHP25_17860</name>
</gene>
<proteinExistence type="predicted"/>
<protein>
    <submittedName>
        <fullName evidence="2">CinA family protein</fullName>
    </submittedName>
</protein>